<proteinExistence type="predicted"/>
<evidence type="ECO:0000313" key="3">
    <source>
        <dbReference type="Proteomes" id="UP001334084"/>
    </source>
</evidence>
<dbReference type="GeneID" id="90541451"/>
<feature type="transmembrane region" description="Helical" evidence="1">
    <location>
        <begin position="259"/>
        <end position="286"/>
    </location>
</feature>
<protein>
    <submittedName>
        <fullName evidence="2">SP-containing membrane protein</fullName>
    </submittedName>
</protein>
<dbReference type="Proteomes" id="UP001334084">
    <property type="component" value="Chromosome 5"/>
</dbReference>
<dbReference type="EMBL" id="CP142730">
    <property type="protein sequence ID" value="WUR03638.1"/>
    <property type="molecule type" value="Genomic_DNA"/>
</dbReference>
<keyword evidence="1" id="KW-0472">Membrane</keyword>
<reference evidence="2" key="1">
    <citation type="journal article" date="2024" name="BMC Genomics">
        <title>Functional annotation of a divergent genome using sequence and structure-based similarity.</title>
        <authorList>
            <person name="Svedberg D."/>
            <person name="Winiger R.R."/>
            <person name="Berg A."/>
            <person name="Sharma H."/>
            <person name="Tellgren-Roth C."/>
            <person name="Debrunner-Vossbrinck B.A."/>
            <person name="Vossbrinck C.R."/>
            <person name="Barandun J."/>
        </authorList>
    </citation>
    <scope>NUCLEOTIDE SEQUENCE</scope>
    <source>
        <strain evidence="2">Illinois isolate</strain>
    </source>
</reference>
<sequence length="310" mass="35932">MKLFKCSFLSSYIIFCITNTDDNVSKLLHSMVNSNLTRNQTCDSLNNNVGGSGQSVETIKAFSKLFWETIINHDIFKRLTKNNTATSFFVDIRALLQDRYLELVKQAFKLTKWDPDLLLYFPSSEKIFTYDLVGGTLDYYNMLRLCYKDTINNSNSTQEAIKQIFIENTCFIPKGLSDIIPSTVFKMCKGLRPYYDECYGNRSTLLFLEDVKKNQEKLSTAECMTNLYDFKNITTAINNTTENIRFEYLNMSEDQSTNFYGWFGSIFGVGIIIFCLVFILSGYLYYKKNNEKRSAAFKTYKLVEMEKNKA</sequence>
<dbReference type="AlphaFoldDB" id="A0AAX4JCP6"/>
<keyword evidence="3" id="KW-1185">Reference proteome</keyword>
<organism evidence="2 3">
    <name type="scientific">Vairimorpha necatrix</name>
    <dbReference type="NCBI Taxonomy" id="6039"/>
    <lineage>
        <taxon>Eukaryota</taxon>
        <taxon>Fungi</taxon>
        <taxon>Fungi incertae sedis</taxon>
        <taxon>Microsporidia</taxon>
        <taxon>Nosematidae</taxon>
        <taxon>Vairimorpha</taxon>
    </lineage>
</organism>
<accession>A0AAX4JCP6</accession>
<keyword evidence="1" id="KW-1133">Transmembrane helix</keyword>
<evidence type="ECO:0000313" key="2">
    <source>
        <dbReference type="EMBL" id="WUR03638.1"/>
    </source>
</evidence>
<evidence type="ECO:0000256" key="1">
    <source>
        <dbReference type="SAM" id="Phobius"/>
    </source>
</evidence>
<gene>
    <name evidence="2" type="ORF">VNE69_05227</name>
</gene>
<name>A0AAX4JCP6_9MICR</name>
<dbReference type="RefSeq" id="XP_065329783.1">
    <property type="nucleotide sequence ID" value="XM_065473711.1"/>
</dbReference>
<dbReference type="KEGG" id="vnx:VNE69_05227"/>
<keyword evidence="1" id="KW-0812">Transmembrane</keyword>